<evidence type="ECO:0000256" key="1">
    <source>
        <dbReference type="SAM" id="MobiDB-lite"/>
    </source>
</evidence>
<reference evidence="3" key="1">
    <citation type="journal article" date="2019" name="Curr. Biol.">
        <title>Genome Sequence of Striga asiatica Provides Insight into the Evolution of Plant Parasitism.</title>
        <authorList>
            <person name="Yoshida S."/>
            <person name="Kim S."/>
            <person name="Wafula E.K."/>
            <person name="Tanskanen J."/>
            <person name="Kim Y.M."/>
            <person name="Honaas L."/>
            <person name="Yang Z."/>
            <person name="Spallek T."/>
            <person name="Conn C.E."/>
            <person name="Ichihashi Y."/>
            <person name="Cheong K."/>
            <person name="Cui S."/>
            <person name="Der J.P."/>
            <person name="Gundlach H."/>
            <person name="Jiao Y."/>
            <person name="Hori C."/>
            <person name="Ishida J.K."/>
            <person name="Kasahara H."/>
            <person name="Kiba T."/>
            <person name="Kim M.S."/>
            <person name="Koo N."/>
            <person name="Laohavisit A."/>
            <person name="Lee Y.H."/>
            <person name="Lumba S."/>
            <person name="McCourt P."/>
            <person name="Mortimer J.C."/>
            <person name="Mutuku J.M."/>
            <person name="Nomura T."/>
            <person name="Sasaki-Sekimoto Y."/>
            <person name="Seto Y."/>
            <person name="Wang Y."/>
            <person name="Wakatake T."/>
            <person name="Sakakibara H."/>
            <person name="Demura T."/>
            <person name="Yamaguchi S."/>
            <person name="Yoneyama K."/>
            <person name="Manabe R.I."/>
            <person name="Nelson D.C."/>
            <person name="Schulman A.H."/>
            <person name="Timko M.P."/>
            <person name="dePamphilis C.W."/>
            <person name="Choi D."/>
            <person name="Shirasu K."/>
        </authorList>
    </citation>
    <scope>NUCLEOTIDE SEQUENCE [LARGE SCALE GENOMIC DNA]</scope>
    <source>
        <strain evidence="3">cv. UVA1</strain>
    </source>
</reference>
<dbReference type="Proteomes" id="UP000325081">
    <property type="component" value="Unassembled WGS sequence"/>
</dbReference>
<evidence type="ECO:0000313" key="3">
    <source>
        <dbReference type="Proteomes" id="UP000325081"/>
    </source>
</evidence>
<dbReference type="OrthoDB" id="6077919at2759"/>
<keyword evidence="3" id="KW-1185">Reference proteome</keyword>
<dbReference type="AlphaFoldDB" id="A0A5A7Q758"/>
<protein>
    <submittedName>
        <fullName evidence="2">Glyceraldehyde-3-phosphate dehydrogenase A</fullName>
    </submittedName>
</protein>
<evidence type="ECO:0000313" key="2">
    <source>
        <dbReference type="EMBL" id="GER41103.1"/>
    </source>
</evidence>
<organism evidence="2 3">
    <name type="scientific">Striga asiatica</name>
    <name type="common">Asiatic witchweed</name>
    <name type="synonym">Buchnera asiatica</name>
    <dbReference type="NCBI Taxonomy" id="4170"/>
    <lineage>
        <taxon>Eukaryota</taxon>
        <taxon>Viridiplantae</taxon>
        <taxon>Streptophyta</taxon>
        <taxon>Embryophyta</taxon>
        <taxon>Tracheophyta</taxon>
        <taxon>Spermatophyta</taxon>
        <taxon>Magnoliopsida</taxon>
        <taxon>eudicotyledons</taxon>
        <taxon>Gunneridae</taxon>
        <taxon>Pentapetalae</taxon>
        <taxon>asterids</taxon>
        <taxon>lamiids</taxon>
        <taxon>Lamiales</taxon>
        <taxon>Orobanchaceae</taxon>
        <taxon>Buchnereae</taxon>
        <taxon>Striga</taxon>
    </lineage>
</organism>
<sequence>MAYVSSKTNPRYDRASTYTQEWKLLDFGRVLVVLERVDPIGPMPIPKGLDMILERPLVLEIRATRTIPQLPAVLLVGPPVTAHGKGFSAFAADKGLDAVLPFVVGLKGAEVFKGLGTWVVNVVAAAWGATVAREPEHGSWLRASKGFGAFTENWVGPIRIWAGLGIQYWPLLIGPTTAAATLTPDASSSSLPDSVKSAQAEVVGSPKFRLTPNKD</sequence>
<dbReference type="EMBL" id="BKCP01006071">
    <property type="protein sequence ID" value="GER41103.1"/>
    <property type="molecule type" value="Genomic_DNA"/>
</dbReference>
<name>A0A5A7Q758_STRAF</name>
<proteinExistence type="predicted"/>
<feature type="region of interest" description="Disordered" evidence="1">
    <location>
        <begin position="184"/>
        <end position="215"/>
    </location>
</feature>
<accession>A0A5A7Q758</accession>
<gene>
    <name evidence="2" type="ORF">STAS_17800</name>
</gene>
<comment type="caution">
    <text evidence="2">The sequence shown here is derived from an EMBL/GenBank/DDBJ whole genome shotgun (WGS) entry which is preliminary data.</text>
</comment>